<evidence type="ECO:0000256" key="1">
    <source>
        <dbReference type="PROSITE-ProRule" id="PRU00464"/>
    </source>
</evidence>
<keyword evidence="4" id="KW-1185">Reference proteome</keyword>
<dbReference type="InterPro" id="IPR026026">
    <property type="entry name" value="HIT_Hint"/>
</dbReference>
<dbReference type="PIRSF" id="PIRSF000714">
    <property type="entry name" value="HIT"/>
    <property type="match status" value="1"/>
</dbReference>
<feature type="domain" description="HIT" evidence="2">
    <location>
        <begin position="37"/>
        <end position="106"/>
    </location>
</feature>
<dbReference type="Pfam" id="PF01230">
    <property type="entry name" value="HIT"/>
    <property type="match status" value="1"/>
</dbReference>
<dbReference type="OrthoDB" id="9799145at2"/>
<comment type="caution">
    <text evidence="3">The sequence shown here is derived from an EMBL/GenBank/DDBJ whole genome shotgun (WGS) entry which is preliminary data.</text>
</comment>
<dbReference type="GO" id="GO:0003824">
    <property type="term" value="F:catalytic activity"/>
    <property type="evidence" value="ECO:0007669"/>
    <property type="project" value="InterPro"/>
</dbReference>
<organism evidence="3 4">
    <name type="scientific">Nitrobacter vulgaris</name>
    <dbReference type="NCBI Taxonomy" id="29421"/>
    <lineage>
        <taxon>Bacteria</taxon>
        <taxon>Pseudomonadati</taxon>
        <taxon>Pseudomonadota</taxon>
        <taxon>Alphaproteobacteria</taxon>
        <taxon>Hyphomicrobiales</taxon>
        <taxon>Nitrobacteraceae</taxon>
        <taxon>Nitrobacter</taxon>
    </lineage>
</organism>
<evidence type="ECO:0000259" key="2">
    <source>
        <dbReference type="PROSITE" id="PS51084"/>
    </source>
</evidence>
<dbReference type="RefSeq" id="WP_079445436.1">
    <property type="nucleotide sequence ID" value="NZ_MWPQ01000005.1"/>
</dbReference>
<dbReference type="InterPro" id="IPR036265">
    <property type="entry name" value="HIT-like_sf"/>
</dbReference>
<sequence>MSEAWSLHPQLEEDTVSISDLPLSRLLLSKDASYPWLILVPRRAGAIEIIDLDRDDRALLMTEIGQASEALKDITGCDKLNVAALGNQVPQLHVHIIARRKGDFAWPRPVWGVAPALAYKAAELEAFLGAIRRRTGLGETIVRIPADGT</sequence>
<dbReference type="Gene3D" id="3.30.428.10">
    <property type="entry name" value="HIT-like"/>
    <property type="match status" value="1"/>
</dbReference>
<dbReference type="STRING" id="29421.B2M20_02010"/>
<dbReference type="EMBL" id="MWPQ01000005">
    <property type="protein sequence ID" value="OPH84299.1"/>
    <property type="molecule type" value="Genomic_DNA"/>
</dbReference>
<comment type="caution">
    <text evidence="1">Lacks conserved residue(s) required for the propagation of feature annotation.</text>
</comment>
<dbReference type="Proteomes" id="UP000189940">
    <property type="component" value="Unassembled WGS sequence"/>
</dbReference>
<reference evidence="3 4" key="1">
    <citation type="submission" date="2017-02" db="EMBL/GenBank/DDBJ databases">
        <title>Genome sequence of the nitrite-oxidizing bacterium Nitrobacter vulgaris strain Ab1.</title>
        <authorList>
            <person name="Mellbye B.L."/>
            <person name="Davis E.W."/>
            <person name="Spieck E."/>
            <person name="Chang J.H."/>
            <person name="Bottomley P.J."/>
            <person name="Sayavedra-Soto L.A."/>
        </authorList>
    </citation>
    <scope>NUCLEOTIDE SEQUENCE [LARGE SCALE GENOMIC DNA]</scope>
    <source>
        <strain evidence="3 4">Ab1</strain>
    </source>
</reference>
<proteinExistence type="predicted"/>
<dbReference type="InterPro" id="IPR011146">
    <property type="entry name" value="HIT-like"/>
</dbReference>
<protein>
    <submittedName>
        <fullName evidence="3">HIT family protein</fullName>
    </submittedName>
</protein>
<dbReference type="SUPFAM" id="SSF54197">
    <property type="entry name" value="HIT-like"/>
    <property type="match status" value="1"/>
</dbReference>
<accession>A0A1V4I2F7</accession>
<dbReference type="AlphaFoldDB" id="A0A1V4I2F7"/>
<name>A0A1V4I2F7_NITVU</name>
<gene>
    <name evidence="3" type="ORF">B2M20_02010</name>
</gene>
<evidence type="ECO:0000313" key="3">
    <source>
        <dbReference type="EMBL" id="OPH84299.1"/>
    </source>
</evidence>
<dbReference type="PROSITE" id="PS51084">
    <property type="entry name" value="HIT_2"/>
    <property type="match status" value="1"/>
</dbReference>
<evidence type="ECO:0000313" key="4">
    <source>
        <dbReference type="Proteomes" id="UP000189940"/>
    </source>
</evidence>